<dbReference type="InterPro" id="IPR002110">
    <property type="entry name" value="Ankyrin_rpt"/>
</dbReference>
<dbReference type="PANTHER" id="PTHR24198:SF165">
    <property type="entry name" value="ANKYRIN REPEAT-CONTAINING PROTEIN-RELATED"/>
    <property type="match status" value="1"/>
</dbReference>
<evidence type="ECO:0000313" key="5">
    <source>
        <dbReference type="Proteomes" id="UP000278983"/>
    </source>
</evidence>
<dbReference type="Gene3D" id="1.25.40.20">
    <property type="entry name" value="Ankyrin repeat-containing domain"/>
    <property type="match status" value="1"/>
</dbReference>
<dbReference type="Pfam" id="PF12796">
    <property type="entry name" value="Ank_2"/>
    <property type="match status" value="1"/>
</dbReference>
<dbReference type="OrthoDB" id="1081026at2"/>
<organism evidence="4 5">
    <name type="scientific">Prevotella koreensis</name>
    <dbReference type="NCBI Taxonomy" id="2490854"/>
    <lineage>
        <taxon>Bacteria</taxon>
        <taxon>Pseudomonadati</taxon>
        <taxon>Bacteroidota</taxon>
        <taxon>Bacteroidia</taxon>
        <taxon>Bacteroidales</taxon>
        <taxon>Prevotellaceae</taxon>
        <taxon>Prevotella</taxon>
    </lineage>
</organism>
<keyword evidence="2 3" id="KW-0040">ANK repeat</keyword>
<evidence type="ECO:0000313" key="4">
    <source>
        <dbReference type="EMBL" id="RUL59948.1"/>
    </source>
</evidence>
<gene>
    <name evidence="4" type="ORF">EHV08_09455</name>
</gene>
<comment type="caution">
    <text evidence="4">The sequence shown here is derived from an EMBL/GenBank/DDBJ whole genome shotgun (WGS) entry which is preliminary data.</text>
</comment>
<dbReference type="SUPFAM" id="SSF48403">
    <property type="entry name" value="Ankyrin repeat"/>
    <property type="match status" value="1"/>
</dbReference>
<keyword evidence="1" id="KW-0677">Repeat</keyword>
<accession>A0A3S0S0J4</accession>
<dbReference type="Proteomes" id="UP000278983">
    <property type="component" value="Unassembled WGS sequence"/>
</dbReference>
<dbReference type="PANTHER" id="PTHR24198">
    <property type="entry name" value="ANKYRIN REPEAT AND PROTEIN KINASE DOMAIN-CONTAINING PROTEIN"/>
    <property type="match status" value="1"/>
</dbReference>
<dbReference type="SMART" id="SM00248">
    <property type="entry name" value="ANK"/>
    <property type="match status" value="3"/>
</dbReference>
<dbReference type="PROSITE" id="PS50297">
    <property type="entry name" value="ANK_REP_REGION"/>
    <property type="match status" value="1"/>
</dbReference>
<feature type="repeat" description="ANK" evidence="3">
    <location>
        <begin position="72"/>
        <end position="104"/>
    </location>
</feature>
<dbReference type="PROSITE" id="PS51257">
    <property type="entry name" value="PROKAR_LIPOPROTEIN"/>
    <property type="match status" value="1"/>
</dbReference>
<protein>
    <submittedName>
        <fullName evidence="4">Ankyrin repeat domain-containing protein</fullName>
    </submittedName>
</protein>
<sequence length="279" mass="31695">MKKIIALVVISVLLASCDSLLRRSYKINPPPPEIYFPDGTELEMATAIYEGSYSDVNHMIKKGIDLNHVSKGGMTYLFYALLNTDYNMVKLLLENGADPNIHSVFYTHPKLHKKGYSDDESEGVCLEYSAYKAYHIRYMKLFVKYGANVNDTTYISPLWTAVRDEIQGKEKIKYLVEQGIDLNCGNNPTPVICGRAFMYEWDIVLFLLDVGADPMASADPADNVASSLQRYYDEGFDLNAEHGKMAQEIKRRLEKRGVKFPYRIKKKSIEPESTEQSGE</sequence>
<keyword evidence="5" id="KW-1185">Reference proteome</keyword>
<dbReference type="AlphaFoldDB" id="A0A3S0S0J4"/>
<name>A0A3S0S0J4_9BACT</name>
<dbReference type="PROSITE" id="PS50088">
    <property type="entry name" value="ANK_REPEAT"/>
    <property type="match status" value="1"/>
</dbReference>
<dbReference type="RefSeq" id="WP_126679044.1">
    <property type="nucleotide sequence ID" value="NZ_RYYU01000001.1"/>
</dbReference>
<proteinExistence type="predicted"/>
<evidence type="ECO:0000256" key="1">
    <source>
        <dbReference type="ARBA" id="ARBA00022737"/>
    </source>
</evidence>
<reference evidence="4 5" key="1">
    <citation type="submission" date="2018-12" db="EMBL/GenBank/DDBJ databases">
        <title>Genome sequencing of Prevotella sp. KCOM 3155 (= JS262).</title>
        <authorList>
            <person name="Kook J.-K."/>
            <person name="Park S.-N."/>
            <person name="Lim Y.K."/>
        </authorList>
    </citation>
    <scope>NUCLEOTIDE SEQUENCE [LARGE SCALE GENOMIC DNA]</scope>
    <source>
        <strain evidence="4 5">KCOM 3155</strain>
    </source>
</reference>
<evidence type="ECO:0000256" key="3">
    <source>
        <dbReference type="PROSITE-ProRule" id="PRU00023"/>
    </source>
</evidence>
<dbReference type="InterPro" id="IPR036770">
    <property type="entry name" value="Ankyrin_rpt-contain_sf"/>
</dbReference>
<evidence type="ECO:0000256" key="2">
    <source>
        <dbReference type="ARBA" id="ARBA00023043"/>
    </source>
</evidence>
<dbReference type="EMBL" id="RYYU01000001">
    <property type="protein sequence ID" value="RUL59948.1"/>
    <property type="molecule type" value="Genomic_DNA"/>
</dbReference>